<dbReference type="OrthoDB" id="1854502at2759"/>
<evidence type="ECO:0000313" key="2">
    <source>
        <dbReference type="Proteomes" id="UP000278807"/>
    </source>
</evidence>
<dbReference type="AlphaFoldDB" id="A0A0R3TRM2"/>
<name>A0A0R3TRM2_RODNA</name>
<dbReference type="InterPro" id="IPR037239">
    <property type="entry name" value="OSBP_sf"/>
</dbReference>
<keyword evidence="2" id="KW-1185">Reference proteome</keyword>
<dbReference type="SUPFAM" id="SSF144000">
    <property type="entry name" value="Oxysterol-binding protein-like"/>
    <property type="match status" value="1"/>
</dbReference>
<reference evidence="1 2" key="2">
    <citation type="submission" date="2018-11" db="EMBL/GenBank/DDBJ databases">
        <authorList>
            <consortium name="Pathogen Informatics"/>
        </authorList>
    </citation>
    <scope>NUCLEOTIDE SEQUENCE [LARGE SCALE GENOMIC DNA]</scope>
</reference>
<reference evidence="3" key="1">
    <citation type="submission" date="2017-02" db="UniProtKB">
        <authorList>
            <consortium name="WormBaseParasite"/>
        </authorList>
    </citation>
    <scope>IDENTIFICATION</scope>
</reference>
<dbReference type="Proteomes" id="UP000278807">
    <property type="component" value="Unassembled WGS sequence"/>
</dbReference>
<accession>A0A0R3TRM2</accession>
<evidence type="ECO:0000313" key="1">
    <source>
        <dbReference type="EMBL" id="VDO07504.1"/>
    </source>
</evidence>
<dbReference type="WBParaSite" id="HNAJ_0001024501-mRNA-1">
    <property type="protein sequence ID" value="HNAJ_0001024501-mRNA-1"/>
    <property type="gene ID" value="HNAJ_0001024501"/>
</dbReference>
<sequence>MHKPLWFEKVVDEDTGLATMKFNGKYWKCKEKNDWSMCPDLY</sequence>
<dbReference type="STRING" id="102285.A0A0R3TRM2"/>
<organism evidence="3">
    <name type="scientific">Rodentolepis nana</name>
    <name type="common">Dwarf tapeworm</name>
    <name type="synonym">Hymenolepis nana</name>
    <dbReference type="NCBI Taxonomy" id="102285"/>
    <lineage>
        <taxon>Eukaryota</taxon>
        <taxon>Metazoa</taxon>
        <taxon>Spiralia</taxon>
        <taxon>Lophotrochozoa</taxon>
        <taxon>Platyhelminthes</taxon>
        <taxon>Cestoda</taxon>
        <taxon>Eucestoda</taxon>
        <taxon>Cyclophyllidea</taxon>
        <taxon>Hymenolepididae</taxon>
        <taxon>Rodentolepis</taxon>
    </lineage>
</organism>
<dbReference type="EMBL" id="UZAE01012948">
    <property type="protein sequence ID" value="VDO07504.1"/>
    <property type="molecule type" value="Genomic_DNA"/>
</dbReference>
<gene>
    <name evidence="1" type="ORF">HNAJ_LOCUS10240</name>
</gene>
<proteinExistence type="predicted"/>
<evidence type="ECO:0000313" key="3">
    <source>
        <dbReference type="WBParaSite" id="HNAJ_0001024501-mRNA-1"/>
    </source>
</evidence>
<protein>
    <submittedName>
        <fullName evidence="3">Phage protein</fullName>
    </submittedName>
</protein>